<reference evidence="1 2" key="1">
    <citation type="submission" date="2018-05" db="EMBL/GenBank/DDBJ databases">
        <title>Genome sequencing and assembly of the regulated plant pathogen Lachnellula willkommii and related sister species for the development of diagnostic species identification markers.</title>
        <authorList>
            <person name="Giroux E."/>
            <person name="Bilodeau G."/>
        </authorList>
    </citation>
    <scope>NUCLEOTIDE SEQUENCE [LARGE SCALE GENOMIC DNA]</scope>
    <source>
        <strain evidence="1 2">CBS 268.59</strain>
    </source>
</reference>
<evidence type="ECO:0000313" key="1">
    <source>
        <dbReference type="EMBL" id="TVY80607.1"/>
    </source>
</evidence>
<dbReference type="PANTHER" id="PTHR12732:SF8">
    <property type="entry name" value="NUCLEAR MRNA EXPORT PROTEIN THP1"/>
    <property type="match status" value="1"/>
</dbReference>
<organism evidence="1 2">
    <name type="scientific">Lachnellula suecica</name>
    <dbReference type="NCBI Taxonomy" id="602035"/>
    <lineage>
        <taxon>Eukaryota</taxon>
        <taxon>Fungi</taxon>
        <taxon>Dikarya</taxon>
        <taxon>Ascomycota</taxon>
        <taxon>Pezizomycotina</taxon>
        <taxon>Leotiomycetes</taxon>
        <taxon>Helotiales</taxon>
        <taxon>Lachnaceae</taxon>
        <taxon>Lachnellula</taxon>
    </lineage>
</organism>
<dbReference type="InterPro" id="IPR045114">
    <property type="entry name" value="Csn12-like"/>
</dbReference>
<dbReference type="InterPro" id="IPR036388">
    <property type="entry name" value="WH-like_DNA-bd_sf"/>
</dbReference>
<dbReference type="OrthoDB" id="5404651at2759"/>
<dbReference type="GO" id="GO:0003690">
    <property type="term" value="F:double-stranded DNA binding"/>
    <property type="evidence" value="ECO:0007669"/>
    <property type="project" value="InterPro"/>
</dbReference>
<dbReference type="Proteomes" id="UP000469558">
    <property type="component" value="Unassembled WGS sequence"/>
</dbReference>
<keyword evidence="2" id="KW-1185">Reference proteome</keyword>
<evidence type="ECO:0000313" key="2">
    <source>
        <dbReference type="Proteomes" id="UP000469558"/>
    </source>
</evidence>
<proteinExistence type="predicted"/>
<name>A0A8T9C844_9HELO</name>
<protein>
    <submittedName>
        <fullName evidence="1">PCI domain-containing protein</fullName>
    </submittedName>
</protein>
<dbReference type="Gene3D" id="1.10.10.10">
    <property type="entry name" value="Winged helix-like DNA-binding domain superfamily/Winged helix DNA-binding domain"/>
    <property type="match status" value="1"/>
</dbReference>
<sequence length="559" mass="62487">MPVLDGFLTSISGFLRAKDADQLQKWLVVEPPVPIEYTQLSQELKASYQDSDHLERHIEKLIPENDNGKADEGDVWPGFLAFMKDYLEFWRVVNFDDLLETHSQLSGLVNACITALSNSSHGIVVLPTAIYLASKLAKLAMMLDKRPDLTRRLRKVTNMDQGETRKTLVESTAEYIQRAFTMCLTERSSNPNGIGQNGLPEGKKIGIYSFANLALKLFFKCRKTQSANQLFTNISQHSPPLALYPASQRVTYLFYLGRFLFVNDHFFRAQLCLQFAYDQCHAQCINQRRNILIYLISANMILGRFPSRPFMSRPEAAGVLEKFAPISEAIRKGDIVAFKRSLGPESGNEKWFFQRGVLLPLLYRCEILVWRSLARRVFLLTYQFPSDPNSRKAPTLEITDLLAAAQLCQKLLEGWQKPVDTMAVMQSGRTHPNTQFMKSPDLVPPPQGPKQLGAQEGTVFGNKMPDLLEIEAIVASLVQQGFLRGFISHNQGKFAILGAKQRGGPLNAGFPPVWEIVKAKAERAGKDAEVPAWVQNERKVGMGGVVNLSGIARPVGSGG</sequence>
<dbReference type="GO" id="GO:0003723">
    <property type="term" value="F:RNA binding"/>
    <property type="evidence" value="ECO:0007669"/>
    <property type="project" value="InterPro"/>
</dbReference>
<dbReference type="AlphaFoldDB" id="A0A8T9C844"/>
<dbReference type="EMBL" id="QGMK01000649">
    <property type="protein sequence ID" value="TVY80607.1"/>
    <property type="molecule type" value="Genomic_DNA"/>
</dbReference>
<dbReference type="SMART" id="SM00753">
    <property type="entry name" value="PAM"/>
    <property type="match status" value="1"/>
</dbReference>
<gene>
    <name evidence="1" type="ORF">LSUE1_G009828</name>
</gene>
<comment type="caution">
    <text evidence="1">The sequence shown here is derived from an EMBL/GenBank/DDBJ whole genome shotgun (WGS) entry which is preliminary data.</text>
</comment>
<accession>A0A8T9C844</accession>
<dbReference type="PANTHER" id="PTHR12732">
    <property type="entry name" value="UNCHARACTERIZED PROTEASOME COMPONENT REGION PCI-CONTAINING"/>
    <property type="match status" value="1"/>
</dbReference>